<evidence type="ECO:0000313" key="3">
    <source>
        <dbReference type="EMBL" id="RZI00199.1"/>
    </source>
</evidence>
<proteinExistence type="predicted"/>
<gene>
    <name evidence="3" type="ORF">EIG99_12175</name>
    <name evidence="2" type="ORF">I6J05_07440</name>
</gene>
<dbReference type="AlphaFoldDB" id="A0A143PF80"/>
<reference evidence="3 4" key="1">
    <citation type="submission" date="2018-11" db="EMBL/GenBank/DDBJ databases">
        <title>Genomic profiling of Staphylococcus species from a Poultry farm system in KwaZulu-Natal, South Africa.</title>
        <authorList>
            <person name="Amoako D.G."/>
            <person name="Somboro A.M."/>
            <person name="Abia A.L.K."/>
            <person name="Bester L.A."/>
            <person name="Essack S.Y."/>
        </authorList>
    </citation>
    <scope>NUCLEOTIDE SEQUENCE [LARGE SCALE GENOMIC DNA]</scope>
    <source>
        <strain evidence="3 4">SA11</strain>
    </source>
</reference>
<protein>
    <submittedName>
        <fullName evidence="2">(4Fe-4S)-binding protein</fullName>
    </submittedName>
</protein>
<dbReference type="Proteomes" id="UP000293854">
    <property type="component" value="Unassembled WGS sequence"/>
</dbReference>
<accession>A0A143PF80</accession>
<keyword evidence="5" id="KW-1185">Reference proteome</keyword>
<dbReference type="EMBL" id="RQTE01000322">
    <property type="protein sequence ID" value="RZI00199.1"/>
    <property type="molecule type" value="Genomic_DNA"/>
</dbReference>
<name>A0A143PF80_9STAP</name>
<evidence type="ECO:0000259" key="1">
    <source>
        <dbReference type="Pfam" id="PF06902"/>
    </source>
</evidence>
<sequence length="127" mass="14402">MIKTYTSENIDVSFDPNRCIHAAECVNNLNQVFDTKKRPWIDPEKAEADDIARVVELCPSGALEYDRKDGKPNEHHEQTEISIADDNKIIIKGDFTLNNNGKTMHLNRAILKGGQNVKETPFYSLND</sequence>
<dbReference type="KEGG" id="scv:A4G25_11035"/>
<feature type="domain" description="Divergent 4Fe-4S mono-cluster" evidence="1">
    <location>
        <begin position="5"/>
        <end position="67"/>
    </location>
</feature>
<dbReference type="Proteomes" id="UP000595942">
    <property type="component" value="Chromosome"/>
</dbReference>
<evidence type="ECO:0000313" key="4">
    <source>
        <dbReference type="Proteomes" id="UP000293854"/>
    </source>
</evidence>
<evidence type="ECO:0000313" key="5">
    <source>
        <dbReference type="Proteomes" id="UP000595942"/>
    </source>
</evidence>
<dbReference type="InterPro" id="IPR010693">
    <property type="entry name" value="Divergent_4Fe-4S_mono-cluster"/>
</dbReference>
<dbReference type="EMBL" id="CP068073">
    <property type="protein sequence ID" value="QQS81758.1"/>
    <property type="molecule type" value="Genomic_DNA"/>
</dbReference>
<organism evidence="3 4">
    <name type="scientific">Staphylococcus condimenti</name>
    <dbReference type="NCBI Taxonomy" id="70255"/>
    <lineage>
        <taxon>Bacteria</taxon>
        <taxon>Bacillati</taxon>
        <taxon>Bacillota</taxon>
        <taxon>Bacilli</taxon>
        <taxon>Bacillales</taxon>
        <taxon>Staphylococcaceae</taxon>
        <taxon>Staphylococcus</taxon>
    </lineage>
</organism>
<dbReference type="Gene3D" id="3.30.70.20">
    <property type="match status" value="1"/>
</dbReference>
<dbReference type="OrthoDB" id="9793389at2"/>
<reference evidence="2 5" key="2">
    <citation type="submission" date="2021-01" db="EMBL/GenBank/DDBJ databases">
        <title>FDA dAtabase for Regulatory Grade micrObial Sequences (FDA-ARGOS): Supporting development and validation of Infectious Disease Dx tests.</title>
        <authorList>
            <person name="Sproer C."/>
            <person name="Gronow S."/>
            <person name="Severitt S."/>
            <person name="Schroder I."/>
            <person name="Tallon L."/>
            <person name="Sadzewicz L."/>
            <person name="Zhao X."/>
            <person name="Boylan J."/>
            <person name="Ott S."/>
            <person name="Bowen H."/>
            <person name="Vavikolanu K."/>
            <person name="Mehta A."/>
            <person name="Aluvathingal J."/>
            <person name="Nadendla S."/>
            <person name="Lowell S."/>
            <person name="Myers T."/>
            <person name="Yan Y."/>
            <person name="Sichtig H."/>
        </authorList>
    </citation>
    <scope>NUCLEOTIDE SEQUENCE [LARGE SCALE GENOMIC DNA]</scope>
    <source>
        <strain evidence="2 5">FDAARGOS_1148</strain>
    </source>
</reference>
<dbReference type="RefSeq" id="WP_047131469.1">
    <property type="nucleotide sequence ID" value="NZ_CP015114.1"/>
</dbReference>
<dbReference type="Pfam" id="PF06902">
    <property type="entry name" value="Fer4_19"/>
    <property type="match status" value="1"/>
</dbReference>
<dbReference type="GeneID" id="93725889"/>
<evidence type="ECO:0000313" key="2">
    <source>
        <dbReference type="EMBL" id="QQS81758.1"/>
    </source>
</evidence>